<dbReference type="AlphaFoldDB" id="A0A443SGI5"/>
<dbReference type="InterPro" id="IPR027417">
    <property type="entry name" value="P-loop_NTPase"/>
</dbReference>
<evidence type="ECO:0000256" key="9">
    <source>
        <dbReference type="ARBA" id="ARBA00023136"/>
    </source>
</evidence>
<comment type="similarity">
    <text evidence="2">Belongs to the SRP receptor beta subunit family.</text>
</comment>
<dbReference type="EMBL" id="NCKV01002601">
    <property type="protein sequence ID" value="RWS26630.1"/>
    <property type="molecule type" value="Genomic_DNA"/>
</dbReference>
<accession>A0A443SGI5</accession>
<evidence type="ECO:0000256" key="5">
    <source>
        <dbReference type="ARBA" id="ARBA00022741"/>
    </source>
</evidence>
<evidence type="ECO:0000256" key="6">
    <source>
        <dbReference type="ARBA" id="ARBA00022824"/>
    </source>
</evidence>
<keyword evidence="12" id="KW-0479">Metal-binding</keyword>
<comment type="subcellular location">
    <subcellularLocation>
        <location evidence="1">Endoplasmic reticulum membrane</location>
        <topology evidence="1">Single-pass membrane protein</topology>
    </subcellularLocation>
</comment>
<dbReference type="SMART" id="SM00177">
    <property type="entry name" value="ARF"/>
    <property type="match status" value="1"/>
</dbReference>
<dbReference type="Proteomes" id="UP000288716">
    <property type="component" value="Unassembled WGS sequence"/>
</dbReference>
<evidence type="ECO:0000256" key="8">
    <source>
        <dbReference type="ARBA" id="ARBA00023134"/>
    </source>
</evidence>
<dbReference type="GO" id="GO:0005525">
    <property type="term" value="F:GTP binding"/>
    <property type="evidence" value="ECO:0007669"/>
    <property type="project" value="UniProtKB-KW"/>
</dbReference>
<evidence type="ECO:0000256" key="11">
    <source>
        <dbReference type="PIRSR" id="PIRSR606689-1"/>
    </source>
</evidence>
<keyword evidence="15" id="KW-1185">Reference proteome</keyword>
<dbReference type="InterPro" id="IPR019009">
    <property type="entry name" value="SRP_receptor_beta_su"/>
</dbReference>
<keyword evidence="9 13" id="KW-0472">Membrane</keyword>
<dbReference type="GO" id="GO:0005789">
    <property type="term" value="C:endoplasmic reticulum membrane"/>
    <property type="evidence" value="ECO:0007669"/>
    <property type="project" value="UniProtKB-SubCell"/>
</dbReference>
<dbReference type="Gene3D" id="3.40.50.300">
    <property type="entry name" value="P-loop containing nucleotide triphosphate hydrolases"/>
    <property type="match status" value="1"/>
</dbReference>
<evidence type="ECO:0000256" key="4">
    <source>
        <dbReference type="ARBA" id="ARBA00022692"/>
    </source>
</evidence>
<feature type="binding site" evidence="12">
    <location>
        <position position="69"/>
    </location>
    <ligand>
        <name>Mg(2+)</name>
        <dbReference type="ChEBI" id="CHEBI:18420"/>
    </ligand>
</feature>
<dbReference type="GO" id="GO:0003924">
    <property type="term" value="F:GTPase activity"/>
    <property type="evidence" value="ECO:0007669"/>
    <property type="project" value="InterPro"/>
</dbReference>
<dbReference type="CDD" id="cd04105">
    <property type="entry name" value="SR_beta"/>
    <property type="match status" value="1"/>
</dbReference>
<dbReference type="Pfam" id="PF09439">
    <property type="entry name" value="SRPRB"/>
    <property type="match status" value="1"/>
</dbReference>
<evidence type="ECO:0000256" key="13">
    <source>
        <dbReference type="SAM" id="Phobius"/>
    </source>
</evidence>
<evidence type="ECO:0000313" key="15">
    <source>
        <dbReference type="Proteomes" id="UP000288716"/>
    </source>
</evidence>
<comment type="caution">
    <text evidence="14">The sequence shown here is derived from an EMBL/GenBank/DDBJ whole genome shotgun (WGS) entry which is preliminary data.</text>
</comment>
<dbReference type="OrthoDB" id="41266at2759"/>
<dbReference type="InterPro" id="IPR024156">
    <property type="entry name" value="Small_GTPase_ARF"/>
</dbReference>
<evidence type="ECO:0000313" key="14">
    <source>
        <dbReference type="EMBL" id="RWS26630.1"/>
    </source>
</evidence>
<feature type="binding site" evidence="11">
    <location>
        <begin position="168"/>
        <end position="171"/>
    </location>
    <ligand>
        <name>GTP</name>
        <dbReference type="ChEBI" id="CHEBI:37565"/>
    </ligand>
</feature>
<reference evidence="14 15" key="1">
    <citation type="journal article" date="2018" name="Gigascience">
        <title>Genomes of trombidid mites reveal novel predicted allergens and laterally-transferred genes associated with secondary metabolism.</title>
        <authorList>
            <person name="Dong X."/>
            <person name="Chaisiri K."/>
            <person name="Xia D."/>
            <person name="Armstrong S.D."/>
            <person name="Fang Y."/>
            <person name="Donnelly M.J."/>
            <person name="Kadowaki T."/>
            <person name="McGarry J.W."/>
            <person name="Darby A.C."/>
            <person name="Makepeace B.L."/>
        </authorList>
    </citation>
    <scope>NUCLEOTIDE SEQUENCE [LARGE SCALE GENOMIC DNA]</scope>
    <source>
        <strain evidence="14">UoL-UT</strain>
    </source>
</reference>
<feature type="binding site" evidence="11">
    <location>
        <position position="108"/>
    </location>
    <ligand>
        <name>GTP</name>
        <dbReference type="ChEBI" id="CHEBI:37565"/>
    </ligand>
</feature>
<evidence type="ECO:0000256" key="1">
    <source>
        <dbReference type="ARBA" id="ARBA00004389"/>
    </source>
</evidence>
<evidence type="ECO:0000256" key="10">
    <source>
        <dbReference type="ARBA" id="ARBA00023170"/>
    </source>
</evidence>
<keyword evidence="4 13" id="KW-0812">Transmembrane</keyword>
<name>A0A443SGI5_9ACAR</name>
<proteinExistence type="inferred from homology"/>
<sequence>MHAKKSVADSYLNIQYLMELQKDPNFTLYAALLAVFVILLSIIIIRLLFGKSKSGKNILIVGLSDAGKTLIFTRLISERFVKTVTSMNKIEAEISVNNKNVTVVDLPGFDRLRQKFWDDFKNGALAVMFVVDSSQFMTNLRDVAEFLYCILTDPVMSKRKLPLLIACNKQDAPKAKASKVIQNQLEKEINAIRETKKSALSFTDDSDVARNIGDSGKDFQFSDLKFKIEFVDCNAVGKDESESDLSLIWRWMSKVV</sequence>
<keyword evidence="7 13" id="KW-1133">Transmembrane helix</keyword>
<dbReference type="STRING" id="299467.A0A443SGI5"/>
<evidence type="ECO:0000256" key="2">
    <source>
        <dbReference type="ARBA" id="ARBA00005619"/>
    </source>
</evidence>
<dbReference type="InterPro" id="IPR006689">
    <property type="entry name" value="Small_GTPase_ARF/SAR"/>
</dbReference>
<feature type="transmembrane region" description="Helical" evidence="13">
    <location>
        <begin position="26"/>
        <end position="49"/>
    </location>
</feature>
<dbReference type="PRINTS" id="PR00328">
    <property type="entry name" value="SAR1GTPBP"/>
</dbReference>
<protein>
    <recommendedName>
        <fullName evidence="3">Signal recognition particle receptor subunit beta</fullName>
    </recommendedName>
</protein>
<evidence type="ECO:0000256" key="12">
    <source>
        <dbReference type="PIRSR" id="PIRSR606689-2"/>
    </source>
</evidence>
<feature type="binding site" evidence="11">
    <location>
        <begin position="62"/>
        <end position="69"/>
    </location>
    <ligand>
        <name>GTP</name>
        <dbReference type="ChEBI" id="CHEBI:37565"/>
    </ligand>
</feature>
<dbReference type="VEuPathDB" id="VectorBase:LDEU005411"/>
<dbReference type="GO" id="GO:0046872">
    <property type="term" value="F:metal ion binding"/>
    <property type="evidence" value="ECO:0007669"/>
    <property type="project" value="UniProtKB-KW"/>
</dbReference>
<keyword evidence="10" id="KW-0675">Receptor</keyword>
<evidence type="ECO:0000256" key="3">
    <source>
        <dbReference type="ARBA" id="ARBA00020256"/>
    </source>
</evidence>
<dbReference type="SUPFAM" id="SSF52540">
    <property type="entry name" value="P-loop containing nucleoside triphosphate hydrolases"/>
    <property type="match status" value="1"/>
</dbReference>
<evidence type="ECO:0000256" key="7">
    <source>
        <dbReference type="ARBA" id="ARBA00022989"/>
    </source>
</evidence>
<keyword evidence="5 11" id="KW-0547">Nucleotide-binding</keyword>
<organism evidence="14 15">
    <name type="scientific">Leptotrombidium deliense</name>
    <dbReference type="NCBI Taxonomy" id="299467"/>
    <lineage>
        <taxon>Eukaryota</taxon>
        <taxon>Metazoa</taxon>
        <taxon>Ecdysozoa</taxon>
        <taxon>Arthropoda</taxon>
        <taxon>Chelicerata</taxon>
        <taxon>Arachnida</taxon>
        <taxon>Acari</taxon>
        <taxon>Acariformes</taxon>
        <taxon>Trombidiformes</taxon>
        <taxon>Prostigmata</taxon>
        <taxon>Anystina</taxon>
        <taxon>Parasitengona</taxon>
        <taxon>Trombiculoidea</taxon>
        <taxon>Trombiculidae</taxon>
        <taxon>Leptotrombidium</taxon>
    </lineage>
</organism>
<keyword evidence="12" id="KW-0460">Magnesium</keyword>
<dbReference type="PANTHER" id="PTHR11711">
    <property type="entry name" value="ADP RIBOSYLATION FACTOR-RELATED"/>
    <property type="match status" value="1"/>
</dbReference>
<gene>
    <name evidence="14" type="ORF">B4U80_02158</name>
</gene>
<keyword evidence="6" id="KW-0256">Endoplasmic reticulum</keyword>
<keyword evidence="8 11" id="KW-0342">GTP-binding</keyword>